<name>A0A934UL16_9FLAO</name>
<keyword evidence="9" id="KW-1185">Reference proteome</keyword>
<keyword evidence="7" id="KW-0812">Transmembrane</keyword>
<protein>
    <submittedName>
        <fullName evidence="8">Lysophospholipid acyltransferase family protein</fullName>
    </submittedName>
</protein>
<comment type="subcellular location">
    <subcellularLocation>
        <location evidence="1">Cell inner membrane</location>
    </subcellularLocation>
</comment>
<evidence type="ECO:0000256" key="4">
    <source>
        <dbReference type="ARBA" id="ARBA00022679"/>
    </source>
</evidence>
<dbReference type="GO" id="GO:0005886">
    <property type="term" value="C:plasma membrane"/>
    <property type="evidence" value="ECO:0007669"/>
    <property type="project" value="UniProtKB-SubCell"/>
</dbReference>
<dbReference type="Proteomes" id="UP000609172">
    <property type="component" value="Unassembled WGS sequence"/>
</dbReference>
<dbReference type="Pfam" id="PF03279">
    <property type="entry name" value="Lip_A_acyltrans"/>
    <property type="match status" value="1"/>
</dbReference>
<comment type="caution">
    <text evidence="8">The sequence shown here is derived from an EMBL/GenBank/DDBJ whole genome shotgun (WGS) entry which is preliminary data.</text>
</comment>
<dbReference type="PANTHER" id="PTHR30606">
    <property type="entry name" value="LIPID A BIOSYNTHESIS LAUROYL ACYLTRANSFERASE"/>
    <property type="match status" value="1"/>
</dbReference>
<accession>A0A934UL16</accession>
<evidence type="ECO:0000313" key="9">
    <source>
        <dbReference type="Proteomes" id="UP000609172"/>
    </source>
</evidence>
<keyword evidence="4" id="KW-0808">Transferase</keyword>
<keyword evidence="7" id="KW-1133">Transmembrane helix</keyword>
<feature type="transmembrane region" description="Helical" evidence="7">
    <location>
        <begin position="12"/>
        <end position="39"/>
    </location>
</feature>
<evidence type="ECO:0000256" key="7">
    <source>
        <dbReference type="SAM" id="Phobius"/>
    </source>
</evidence>
<keyword evidence="3" id="KW-0997">Cell inner membrane</keyword>
<evidence type="ECO:0000256" key="1">
    <source>
        <dbReference type="ARBA" id="ARBA00004533"/>
    </source>
</evidence>
<dbReference type="PANTHER" id="PTHR30606:SF10">
    <property type="entry name" value="PHOSPHATIDYLINOSITOL MANNOSIDE ACYLTRANSFERASE"/>
    <property type="match status" value="1"/>
</dbReference>
<keyword evidence="5 7" id="KW-0472">Membrane</keyword>
<evidence type="ECO:0000256" key="3">
    <source>
        <dbReference type="ARBA" id="ARBA00022519"/>
    </source>
</evidence>
<dbReference type="GO" id="GO:0009247">
    <property type="term" value="P:glycolipid biosynthetic process"/>
    <property type="evidence" value="ECO:0007669"/>
    <property type="project" value="UniProtKB-ARBA"/>
</dbReference>
<dbReference type="EMBL" id="JAEHFV010000009">
    <property type="protein sequence ID" value="MBK0371148.1"/>
    <property type="molecule type" value="Genomic_DNA"/>
</dbReference>
<dbReference type="AlphaFoldDB" id="A0A934UL16"/>
<evidence type="ECO:0000313" key="8">
    <source>
        <dbReference type="EMBL" id="MBK0371148.1"/>
    </source>
</evidence>
<dbReference type="RefSeq" id="WP_200107273.1">
    <property type="nucleotide sequence ID" value="NZ_JAEHFV010000009.1"/>
</dbReference>
<organism evidence="8 9">
    <name type="scientific">Flavobacterium agrisoli</name>
    <dbReference type="NCBI Taxonomy" id="2793066"/>
    <lineage>
        <taxon>Bacteria</taxon>
        <taxon>Pseudomonadati</taxon>
        <taxon>Bacteroidota</taxon>
        <taxon>Flavobacteriia</taxon>
        <taxon>Flavobacteriales</taxon>
        <taxon>Flavobacteriaceae</taxon>
        <taxon>Flavobacterium</taxon>
    </lineage>
</organism>
<proteinExistence type="predicted"/>
<evidence type="ECO:0000256" key="6">
    <source>
        <dbReference type="ARBA" id="ARBA00023315"/>
    </source>
</evidence>
<dbReference type="InterPro" id="IPR004960">
    <property type="entry name" value="LipA_acyltrans"/>
</dbReference>
<reference evidence="8" key="1">
    <citation type="submission" date="2020-12" db="EMBL/GenBank/DDBJ databases">
        <title>Bacterial novel species Flavobacterium sp. SE-1-e isolated from soil.</title>
        <authorList>
            <person name="Jung H.-Y."/>
        </authorList>
    </citation>
    <scope>NUCLEOTIDE SEQUENCE</scope>
    <source>
        <strain evidence="8">SE-1-e</strain>
    </source>
</reference>
<gene>
    <name evidence="8" type="ORF">I5M07_15045</name>
</gene>
<dbReference type="CDD" id="cd07984">
    <property type="entry name" value="LPLAT_LABLAT-like"/>
    <property type="match status" value="1"/>
</dbReference>
<keyword evidence="6 8" id="KW-0012">Acyltransferase</keyword>
<sequence>MQLLVFIIAFPFLWLISILPFPLFYLFSDCIYVIVYYLIGYRKKTVRQNLALTLPYLSEAERLVIEKKFYRYMCDLFLEMIKTMTMSAKEMRKRFKITNLELIQEYEQKGKSIILFASHYASYEWLLTINTEFSFRGVAVYKGLANRYFDRLVRSIRTKYDTEMLETKDTIRTIAQHQSEPDIFLYGLASDQSPKVSKALLWTDFMGIEVPAHTGAEMLARRYDLPCLFVKVKRVKRGYYEATFETLTDHPKEMEEFEITKKYLKKLEEQIHEQPEFYLWTHKRWKHRKKK</sequence>
<evidence type="ECO:0000256" key="5">
    <source>
        <dbReference type="ARBA" id="ARBA00023136"/>
    </source>
</evidence>
<dbReference type="GO" id="GO:0016746">
    <property type="term" value="F:acyltransferase activity"/>
    <property type="evidence" value="ECO:0007669"/>
    <property type="project" value="UniProtKB-KW"/>
</dbReference>
<evidence type="ECO:0000256" key="2">
    <source>
        <dbReference type="ARBA" id="ARBA00022475"/>
    </source>
</evidence>
<keyword evidence="2" id="KW-1003">Cell membrane</keyword>